<dbReference type="PIRSF" id="PIRSF029509">
    <property type="entry name" value="UCP029509"/>
    <property type="match status" value="1"/>
</dbReference>
<gene>
    <name evidence="3" type="ORF">SAMN04487971_10531</name>
</gene>
<protein>
    <submittedName>
        <fullName evidence="3">Uncharacterized membrane protein</fullName>
    </submittedName>
</protein>
<dbReference type="InterPro" id="IPR016923">
    <property type="entry name" value="UCP029509"/>
</dbReference>
<dbReference type="EMBL" id="FNGE01000005">
    <property type="protein sequence ID" value="SDK98506.1"/>
    <property type="molecule type" value="Genomic_DNA"/>
</dbReference>
<feature type="domain" description="DUF2231" evidence="2">
    <location>
        <begin position="14"/>
        <end position="133"/>
    </location>
</feature>
<dbReference type="Pfam" id="PF09990">
    <property type="entry name" value="DUF2231"/>
    <property type="match status" value="1"/>
</dbReference>
<dbReference type="RefSeq" id="WP_090754108.1">
    <property type="nucleotide sequence ID" value="NZ_FNGE01000005.1"/>
</dbReference>
<name>A0A1G9GCU1_9RHOB</name>
<dbReference type="Proteomes" id="UP000199555">
    <property type="component" value="Unassembled WGS sequence"/>
</dbReference>
<reference evidence="4" key="1">
    <citation type="submission" date="2016-10" db="EMBL/GenBank/DDBJ databases">
        <authorList>
            <person name="Varghese N."/>
            <person name="Submissions S."/>
        </authorList>
    </citation>
    <scope>NUCLEOTIDE SEQUENCE [LARGE SCALE GENOMIC DNA]</scope>
    <source>
        <strain evidence="4">CGMCC 1.7655</strain>
    </source>
</reference>
<evidence type="ECO:0000259" key="2">
    <source>
        <dbReference type="Pfam" id="PF09990"/>
    </source>
</evidence>
<keyword evidence="1" id="KW-1133">Transmembrane helix</keyword>
<accession>A0A1G9GCU1</accession>
<keyword evidence="1" id="KW-0472">Membrane</keyword>
<evidence type="ECO:0000256" key="1">
    <source>
        <dbReference type="SAM" id="Phobius"/>
    </source>
</evidence>
<dbReference type="OrthoDB" id="2873672at2"/>
<sequence>MVAIYGRADPRPIHPLHAILLSFPFPLFLGTLASDLAYHATFQIQWHNFAQWLNAGGLLVGAFAGLWALINLFRRETRGQRRTILYFVALLAMWVLGLLNAFIHAKDAWAIMPEAIWLSSISALLAFVAAWIGFSGIQTER</sequence>
<feature type="transmembrane region" description="Helical" evidence="1">
    <location>
        <begin position="84"/>
        <end position="103"/>
    </location>
</feature>
<keyword evidence="1" id="KW-0812">Transmembrane</keyword>
<proteinExistence type="predicted"/>
<feature type="transmembrane region" description="Helical" evidence="1">
    <location>
        <begin position="115"/>
        <end position="134"/>
    </location>
</feature>
<dbReference type="InterPro" id="IPR019251">
    <property type="entry name" value="DUF2231_TM"/>
</dbReference>
<keyword evidence="4" id="KW-1185">Reference proteome</keyword>
<dbReference type="STRING" id="525640.SAMN04487971_10531"/>
<feature type="transmembrane region" description="Helical" evidence="1">
    <location>
        <begin position="49"/>
        <end position="72"/>
    </location>
</feature>
<dbReference type="AlphaFoldDB" id="A0A1G9GCU1"/>
<evidence type="ECO:0000313" key="3">
    <source>
        <dbReference type="EMBL" id="SDK98506.1"/>
    </source>
</evidence>
<organism evidence="3 4">
    <name type="scientific">Paracoccus chinensis</name>
    <dbReference type="NCBI Taxonomy" id="525640"/>
    <lineage>
        <taxon>Bacteria</taxon>
        <taxon>Pseudomonadati</taxon>
        <taxon>Pseudomonadota</taxon>
        <taxon>Alphaproteobacteria</taxon>
        <taxon>Rhodobacterales</taxon>
        <taxon>Paracoccaceae</taxon>
        <taxon>Paracoccus</taxon>
    </lineage>
</organism>
<evidence type="ECO:0000313" key="4">
    <source>
        <dbReference type="Proteomes" id="UP000199555"/>
    </source>
</evidence>